<reference evidence="1 2" key="1">
    <citation type="submission" date="2023-06" db="EMBL/GenBank/DDBJ databases">
        <title>SYSU T0a273.</title>
        <authorList>
            <person name="Gao L."/>
            <person name="Fang B.-Z."/>
            <person name="Li W.-J."/>
        </authorList>
    </citation>
    <scope>NUCLEOTIDE SEQUENCE [LARGE SCALE GENOMIC DNA]</scope>
    <source>
        <strain evidence="1 2">SYSU T0a273</strain>
    </source>
</reference>
<protein>
    <recommendedName>
        <fullName evidence="3">Lipopolysaccharide biosynthesis protein, LPS:glycosyltransferase</fullName>
    </recommendedName>
</protein>
<dbReference type="Gene3D" id="3.90.550.10">
    <property type="entry name" value="Spore Coat Polysaccharide Biosynthesis Protein SpsA, Chain A"/>
    <property type="match status" value="1"/>
</dbReference>
<evidence type="ECO:0000313" key="2">
    <source>
        <dbReference type="Proteomes" id="UP001172756"/>
    </source>
</evidence>
<dbReference type="EMBL" id="JAUHQB010000010">
    <property type="protein sequence ID" value="MDN4484316.1"/>
    <property type="molecule type" value="Genomic_DNA"/>
</dbReference>
<accession>A0AB35MKG4</accession>
<dbReference type="AlphaFoldDB" id="A0AB35MKG4"/>
<evidence type="ECO:0008006" key="3">
    <source>
        <dbReference type="Google" id="ProtNLM"/>
    </source>
</evidence>
<comment type="caution">
    <text evidence="1">The sequence shown here is derived from an EMBL/GenBank/DDBJ whole genome shotgun (WGS) entry which is preliminary data.</text>
</comment>
<dbReference type="SUPFAM" id="SSF53448">
    <property type="entry name" value="Nucleotide-diphospho-sugar transferases"/>
    <property type="match status" value="1"/>
</dbReference>
<dbReference type="RefSeq" id="WP_301160930.1">
    <property type="nucleotide sequence ID" value="NZ_JAUHQB010000010.1"/>
</dbReference>
<proteinExistence type="predicted"/>
<dbReference type="InterPro" id="IPR029044">
    <property type="entry name" value="Nucleotide-diphossugar_trans"/>
</dbReference>
<dbReference type="Proteomes" id="UP001172756">
    <property type="component" value="Unassembled WGS sequence"/>
</dbReference>
<organism evidence="1 2">
    <name type="scientific">Demequina lignilytica</name>
    <dbReference type="NCBI Taxonomy" id="3051663"/>
    <lineage>
        <taxon>Bacteria</taxon>
        <taxon>Bacillati</taxon>
        <taxon>Actinomycetota</taxon>
        <taxon>Actinomycetes</taxon>
        <taxon>Micrococcales</taxon>
        <taxon>Demequinaceae</taxon>
        <taxon>Demequina</taxon>
    </lineage>
</organism>
<evidence type="ECO:0000313" key="1">
    <source>
        <dbReference type="EMBL" id="MDN4484316.1"/>
    </source>
</evidence>
<name>A0AB35MKG4_9MICO</name>
<gene>
    <name evidence="1" type="ORF">QQ002_12260</name>
</gene>
<sequence length="632" mass="70615">MTSIRKLVKRAVPPSVVRAAREILPARAARTVERRPAAYSALALQAVVDHGDGFPGSMKLRPNVDERAVTLAGGAEVPRFIDHVDYERPPEDLVFVAVCNDKYAPGLEALLLSLQRVYPGIDNAFIVFHDEGLSSLSMHRIRQIYPAVRFELRDPSQYEVELGDAYNHRRVGLLGYLTLEALTMAEPSWVVILDTDLLVLGDISPLWQGTTAKAVPDAGVRPYALRSSTTGRSVINSGVISLPASERGPEAAARMDKVLRELAHHSDPLLNRFADQRFWNIYLAGRELELLPQNFNMNKVLYTDTFAGSEAGTPSILHMTGPKPWFDFILHELTTREDRRRLRKERGQHQTAFTLWNQLYHQGILKARVDAFRAEVGPQLDAEKGRADGRPVVLIGNGPSLTHTDMSAFDGYEKVAFNWFVRHEDFDVIRPDHLVLPSHMLFGGWHTPDPHLPQDFIDALTSHEHKPVLWISYYFKPYIDTIAELADFDIRYFLFEKPFKRRMEKMGWAPLDLYSPLVDTNTGVLTAGVPMALHFGATDIVIVGCDSNYSSASGSYFYEASQHSSATTREDTLLKTWTTDGPGQFGYRVTRNLLHERGVGFSDATVGGALTVLPKVTLDEVRAIASAAVRTA</sequence>
<dbReference type="Gene3D" id="3.90.1480.10">
    <property type="entry name" value="Alpha-2,3-sialyltransferase"/>
    <property type="match status" value="1"/>
</dbReference>